<gene>
    <name evidence="2" type="ORF">FQA47_016044</name>
</gene>
<organism evidence="2 3">
    <name type="scientific">Oryzias melastigma</name>
    <name type="common">Marine medaka</name>
    <dbReference type="NCBI Taxonomy" id="30732"/>
    <lineage>
        <taxon>Eukaryota</taxon>
        <taxon>Metazoa</taxon>
        <taxon>Chordata</taxon>
        <taxon>Craniata</taxon>
        <taxon>Vertebrata</taxon>
        <taxon>Euteleostomi</taxon>
        <taxon>Actinopterygii</taxon>
        <taxon>Neopterygii</taxon>
        <taxon>Teleostei</taxon>
        <taxon>Neoteleostei</taxon>
        <taxon>Acanthomorphata</taxon>
        <taxon>Ovalentaria</taxon>
        <taxon>Atherinomorphae</taxon>
        <taxon>Beloniformes</taxon>
        <taxon>Adrianichthyidae</taxon>
        <taxon>Oryziinae</taxon>
        <taxon>Oryzias</taxon>
    </lineage>
</organism>
<evidence type="ECO:0000313" key="3">
    <source>
        <dbReference type="Proteomes" id="UP000646548"/>
    </source>
</evidence>
<dbReference type="EMBL" id="WKFB01000067">
    <property type="protein sequence ID" value="KAF6737312.1"/>
    <property type="molecule type" value="Genomic_DNA"/>
</dbReference>
<evidence type="ECO:0000256" key="1">
    <source>
        <dbReference type="SAM" id="MobiDB-lite"/>
    </source>
</evidence>
<feature type="region of interest" description="Disordered" evidence="1">
    <location>
        <begin position="26"/>
        <end position="56"/>
    </location>
</feature>
<accession>A0A834FNV5</accession>
<feature type="region of interest" description="Disordered" evidence="1">
    <location>
        <begin position="86"/>
        <end position="114"/>
    </location>
</feature>
<evidence type="ECO:0000313" key="2">
    <source>
        <dbReference type="EMBL" id="KAF6737312.1"/>
    </source>
</evidence>
<proteinExistence type="predicted"/>
<name>A0A834FNV5_ORYME</name>
<protein>
    <submittedName>
        <fullName evidence="2">Uncharacterized protein</fullName>
    </submittedName>
</protein>
<comment type="caution">
    <text evidence="2">The sequence shown here is derived from an EMBL/GenBank/DDBJ whole genome shotgun (WGS) entry which is preliminary data.</text>
</comment>
<dbReference type="AlphaFoldDB" id="A0A834FNV5"/>
<dbReference type="Proteomes" id="UP000646548">
    <property type="component" value="Unassembled WGS sequence"/>
</dbReference>
<sequence>MLPARPQPRGSAVVLCARARMHHDSVHGHLRLPGRTPSCPPREPSSARSGESACPQRLRRVRALQSAAGLQVRRLTWSLKFSISSSASAVKRRAPPRARTLSSGFRHVRLHPNK</sequence>
<reference evidence="2" key="1">
    <citation type="journal article" name="BMC Genomics">
        <title>Long-read sequencing and de novo genome assembly of marine medaka (Oryzias melastigma).</title>
        <authorList>
            <person name="Liang P."/>
            <person name="Saqib H.S.A."/>
            <person name="Ni X."/>
            <person name="Shen Y."/>
        </authorList>
    </citation>
    <scope>NUCLEOTIDE SEQUENCE</scope>
    <source>
        <strain evidence="2">Bigg-433</strain>
    </source>
</reference>